<dbReference type="InterPro" id="IPR013785">
    <property type="entry name" value="Aldolase_TIM"/>
</dbReference>
<dbReference type="InterPro" id="IPR050377">
    <property type="entry name" value="Radical_SAM_PqqE_MftC-like"/>
</dbReference>
<dbReference type="InterPro" id="IPR007197">
    <property type="entry name" value="rSAM"/>
</dbReference>
<organism evidence="8 9">
    <name type="scientific">Candidatus Danuiimicrobium aquiferis</name>
    <dbReference type="NCBI Taxonomy" id="1801832"/>
    <lineage>
        <taxon>Bacteria</taxon>
        <taxon>Pseudomonadati</taxon>
        <taxon>Candidatus Omnitrophota</taxon>
        <taxon>Candidatus Danuiimicrobium</taxon>
    </lineage>
</organism>
<dbReference type="SUPFAM" id="SSF102114">
    <property type="entry name" value="Radical SAM enzymes"/>
    <property type="match status" value="1"/>
</dbReference>
<evidence type="ECO:0000256" key="2">
    <source>
        <dbReference type="ARBA" id="ARBA00022485"/>
    </source>
</evidence>
<dbReference type="AlphaFoldDB" id="A0A1G1KRE1"/>
<evidence type="ECO:0000313" key="9">
    <source>
        <dbReference type="Proteomes" id="UP000178187"/>
    </source>
</evidence>
<evidence type="ECO:0000259" key="7">
    <source>
        <dbReference type="PROSITE" id="PS51918"/>
    </source>
</evidence>
<dbReference type="EMBL" id="MHFR01000063">
    <property type="protein sequence ID" value="OGW95483.1"/>
    <property type="molecule type" value="Genomic_DNA"/>
</dbReference>
<dbReference type="Gene3D" id="3.20.20.70">
    <property type="entry name" value="Aldolase class I"/>
    <property type="match status" value="1"/>
</dbReference>
<keyword evidence="2" id="KW-0004">4Fe-4S</keyword>
<keyword evidence="3" id="KW-0949">S-adenosyl-L-methionine</keyword>
<dbReference type="PROSITE" id="PS51918">
    <property type="entry name" value="RADICAL_SAM"/>
    <property type="match status" value="1"/>
</dbReference>
<dbReference type="CDD" id="cd21123">
    <property type="entry name" value="SPASM_MftC-like"/>
    <property type="match status" value="1"/>
</dbReference>
<evidence type="ECO:0000256" key="1">
    <source>
        <dbReference type="ARBA" id="ARBA00001966"/>
    </source>
</evidence>
<dbReference type="PANTHER" id="PTHR11228:SF34">
    <property type="entry name" value="TUNGSTEN-CONTAINING ALDEHYDE FERREDOXIN OXIDOREDUCTASE COFACTOR MODIFYING PROTEIN"/>
    <property type="match status" value="1"/>
</dbReference>
<dbReference type="CDD" id="cd01335">
    <property type="entry name" value="Radical_SAM"/>
    <property type="match status" value="1"/>
</dbReference>
<evidence type="ECO:0000256" key="4">
    <source>
        <dbReference type="ARBA" id="ARBA00022723"/>
    </source>
</evidence>
<evidence type="ECO:0000256" key="6">
    <source>
        <dbReference type="ARBA" id="ARBA00023014"/>
    </source>
</evidence>
<dbReference type="InterPro" id="IPR017200">
    <property type="entry name" value="PqqE-like"/>
</dbReference>
<dbReference type="GO" id="GO:0003824">
    <property type="term" value="F:catalytic activity"/>
    <property type="evidence" value="ECO:0007669"/>
    <property type="project" value="InterPro"/>
</dbReference>
<dbReference type="InterPro" id="IPR006638">
    <property type="entry name" value="Elp3/MiaA/NifB-like_rSAM"/>
</dbReference>
<dbReference type="InterPro" id="IPR058240">
    <property type="entry name" value="rSAM_sf"/>
</dbReference>
<comment type="caution">
    <text evidence="8">The sequence shown here is derived from an EMBL/GenBank/DDBJ whole genome shotgun (WGS) entry which is preliminary data.</text>
</comment>
<dbReference type="GO" id="GO:0046872">
    <property type="term" value="F:metal ion binding"/>
    <property type="evidence" value="ECO:0007669"/>
    <property type="project" value="UniProtKB-KW"/>
</dbReference>
<sequence length="376" mass="42053">MDFSQFDFNQRPFLVIWETTHACDLECIHCRASAEPNPDPNELTHEEGLRVIREVKEMGTPILIFSGGDPLKRKDLPDLIRYAKSLGLRTGAIPAVTPLLTRERIKELKDCGLDQIAFSLDAADQAEHDKFRKVEGVFKRTLESVAIANEYGLAVQINSLINVHNSEQLDELIKLVGNLKIVFWEVFFLVPTGRGKELPLLVAEKFDAAFEKIYALSHHVKFIVKVTEAPHYRKFYFEKEIAKHGISIDSLSLNEIDMPAFLKKSAGPGGSIGHAPQGVNSGKGFIFISHLGEVMPSGFLPIVAGNVREKSLKEIYRNAPLLKELRDPDLLKGRCGICPFRSICGGSRSRAYAVRGDYLEEDDCCSYQPSKLAVKR</sequence>
<gene>
    <name evidence="8" type="ORF">A3G33_10560</name>
</gene>
<dbReference type="GO" id="GO:0051539">
    <property type="term" value="F:4 iron, 4 sulfur cluster binding"/>
    <property type="evidence" value="ECO:0007669"/>
    <property type="project" value="UniProtKB-KW"/>
</dbReference>
<comment type="cofactor">
    <cofactor evidence="1">
        <name>[4Fe-4S] cluster</name>
        <dbReference type="ChEBI" id="CHEBI:49883"/>
    </cofactor>
</comment>
<reference evidence="8 9" key="1">
    <citation type="journal article" date="2016" name="Nat. Commun.">
        <title>Thousands of microbial genomes shed light on interconnected biogeochemical processes in an aquifer system.</title>
        <authorList>
            <person name="Anantharaman K."/>
            <person name="Brown C.T."/>
            <person name="Hug L.A."/>
            <person name="Sharon I."/>
            <person name="Castelle C.J."/>
            <person name="Probst A.J."/>
            <person name="Thomas B.C."/>
            <person name="Singh A."/>
            <person name="Wilkins M.J."/>
            <person name="Karaoz U."/>
            <person name="Brodie E.L."/>
            <person name="Williams K.H."/>
            <person name="Hubbard S.S."/>
            <person name="Banfield J.F."/>
        </authorList>
    </citation>
    <scope>NUCLEOTIDE SEQUENCE [LARGE SCALE GENOMIC DNA]</scope>
</reference>
<name>A0A1G1KRE1_9BACT</name>
<dbReference type="PIRSF" id="PIRSF037420">
    <property type="entry name" value="PQQ_syn_pqqE"/>
    <property type="match status" value="1"/>
</dbReference>
<dbReference type="Proteomes" id="UP000178187">
    <property type="component" value="Unassembled WGS sequence"/>
</dbReference>
<keyword evidence="4" id="KW-0479">Metal-binding</keyword>
<dbReference type="SFLD" id="SFLDG01386">
    <property type="entry name" value="main_SPASM_domain-containing"/>
    <property type="match status" value="1"/>
</dbReference>
<accession>A0A1G1KRE1</accession>
<evidence type="ECO:0000256" key="3">
    <source>
        <dbReference type="ARBA" id="ARBA00022691"/>
    </source>
</evidence>
<dbReference type="Pfam" id="PF04055">
    <property type="entry name" value="Radical_SAM"/>
    <property type="match status" value="1"/>
</dbReference>
<keyword evidence="6" id="KW-0411">Iron-sulfur</keyword>
<dbReference type="SFLD" id="SFLDS00029">
    <property type="entry name" value="Radical_SAM"/>
    <property type="match status" value="1"/>
</dbReference>
<proteinExistence type="predicted"/>
<evidence type="ECO:0000256" key="5">
    <source>
        <dbReference type="ARBA" id="ARBA00023004"/>
    </source>
</evidence>
<dbReference type="SMART" id="SM00729">
    <property type="entry name" value="Elp3"/>
    <property type="match status" value="1"/>
</dbReference>
<dbReference type="SFLD" id="SFLDG01067">
    <property type="entry name" value="SPASM/twitch_domain_containing"/>
    <property type="match status" value="1"/>
</dbReference>
<protein>
    <recommendedName>
        <fullName evidence="7">Radical SAM core domain-containing protein</fullName>
    </recommendedName>
</protein>
<dbReference type="NCBIfam" id="TIGR04053">
    <property type="entry name" value="TIGR04053 family radical SAM/SPASM domain-containing protein"/>
    <property type="match status" value="1"/>
</dbReference>
<keyword evidence="5" id="KW-0408">Iron</keyword>
<evidence type="ECO:0000313" key="8">
    <source>
        <dbReference type="EMBL" id="OGW95483.1"/>
    </source>
</evidence>
<feature type="domain" description="Radical SAM core" evidence="7">
    <location>
        <begin position="9"/>
        <end position="225"/>
    </location>
</feature>
<dbReference type="PANTHER" id="PTHR11228">
    <property type="entry name" value="RADICAL SAM DOMAIN PROTEIN"/>
    <property type="match status" value="1"/>
</dbReference>